<protein>
    <recommendedName>
        <fullName evidence="1">GH16 domain-containing protein</fullName>
    </recommendedName>
</protein>
<organism evidence="2 3">
    <name type="scientific">Cyclocybe aegerita</name>
    <name type="common">Black poplar mushroom</name>
    <name type="synonym">Agrocybe aegerita</name>
    <dbReference type="NCBI Taxonomy" id="1973307"/>
    <lineage>
        <taxon>Eukaryota</taxon>
        <taxon>Fungi</taxon>
        <taxon>Dikarya</taxon>
        <taxon>Basidiomycota</taxon>
        <taxon>Agaricomycotina</taxon>
        <taxon>Agaricomycetes</taxon>
        <taxon>Agaricomycetidae</taxon>
        <taxon>Agaricales</taxon>
        <taxon>Agaricineae</taxon>
        <taxon>Bolbitiaceae</taxon>
        <taxon>Cyclocybe</taxon>
    </lineage>
</organism>
<dbReference type="GO" id="GO:0009251">
    <property type="term" value="P:glucan catabolic process"/>
    <property type="evidence" value="ECO:0007669"/>
    <property type="project" value="TreeGrafter"/>
</dbReference>
<comment type="caution">
    <text evidence="2">The sequence shown here is derived from an EMBL/GenBank/DDBJ whole genome shotgun (WGS) entry which is preliminary data.</text>
</comment>
<proteinExistence type="predicted"/>
<dbReference type="PANTHER" id="PTHR10963">
    <property type="entry name" value="GLYCOSYL HYDROLASE-RELATED"/>
    <property type="match status" value="1"/>
</dbReference>
<dbReference type="Proteomes" id="UP000467700">
    <property type="component" value="Unassembled WGS sequence"/>
</dbReference>
<dbReference type="AlphaFoldDB" id="A0A8S0VVJ8"/>
<dbReference type="CDD" id="cd02181">
    <property type="entry name" value="GH16_fungal_Lam16A_glucanase"/>
    <property type="match status" value="1"/>
</dbReference>
<dbReference type="PROSITE" id="PS51762">
    <property type="entry name" value="GH16_2"/>
    <property type="match status" value="1"/>
</dbReference>
<accession>A0A8S0VVJ8</accession>
<keyword evidence="3" id="KW-1185">Reference proteome</keyword>
<dbReference type="Pfam" id="PF26113">
    <property type="entry name" value="GH16_XgeA"/>
    <property type="match status" value="1"/>
</dbReference>
<sequence length="348" mass="39006">MLLCPPILRRVLPFPFFTSTGRIRRMRFSKCLVFQLLTLSTTTFASESLLKPYVLTNNIAGLGFFAHFDWQAIDDPTHGRVTYVDKKTAIQQNLTYASYDSFILRTDSKTVLDPAGPGRNSVRIRSKRTYETHVAVFDVRHMPQGCGTWPAIWETKEINWPDGGEIDILEGVNDQAPNSATIHTRAGCSMPETRLQTGTSGQLDCDWLVNFNTGCGVKFPTKASYGPDFNANGGGWFAIERTDEHISVWFWDRQGNTVPRDVKRGTLLVDPKKWGVPSAHFPNTSCDFTQFFQENHIIINLTLCGDWAGNAYGATGCPSTCIDHVNSSPEAFTEAYFDIGSIRIYEHL</sequence>
<evidence type="ECO:0000313" key="3">
    <source>
        <dbReference type="Proteomes" id="UP000467700"/>
    </source>
</evidence>
<dbReference type="InterPro" id="IPR013320">
    <property type="entry name" value="ConA-like_dom_sf"/>
</dbReference>
<dbReference type="Gene3D" id="2.60.120.200">
    <property type="match status" value="1"/>
</dbReference>
<name>A0A8S0VVJ8_CYCAE</name>
<dbReference type="InterPro" id="IPR050546">
    <property type="entry name" value="Glycosyl_Hydrlase_16"/>
</dbReference>
<dbReference type="EMBL" id="CACVBS010000041">
    <property type="protein sequence ID" value="CAA7263870.1"/>
    <property type="molecule type" value="Genomic_DNA"/>
</dbReference>
<dbReference type="OrthoDB" id="192832at2759"/>
<dbReference type="GO" id="GO:0004553">
    <property type="term" value="F:hydrolase activity, hydrolyzing O-glycosyl compounds"/>
    <property type="evidence" value="ECO:0007669"/>
    <property type="project" value="InterPro"/>
</dbReference>
<dbReference type="InterPro" id="IPR000757">
    <property type="entry name" value="Beta-glucanase-like"/>
</dbReference>
<evidence type="ECO:0000313" key="2">
    <source>
        <dbReference type="EMBL" id="CAA7263870.1"/>
    </source>
</evidence>
<dbReference type="SUPFAM" id="SSF49899">
    <property type="entry name" value="Concanavalin A-like lectins/glucanases"/>
    <property type="match status" value="1"/>
</dbReference>
<gene>
    <name evidence="2" type="ORF">AAE3_LOCUS6027</name>
</gene>
<evidence type="ECO:0000259" key="1">
    <source>
        <dbReference type="PROSITE" id="PS51762"/>
    </source>
</evidence>
<feature type="domain" description="GH16" evidence="1">
    <location>
        <begin position="68"/>
        <end position="333"/>
    </location>
</feature>
<dbReference type="PANTHER" id="PTHR10963:SF24">
    <property type="entry name" value="GLYCOSIDASE C21B10.07-RELATED"/>
    <property type="match status" value="1"/>
</dbReference>
<reference evidence="2 3" key="1">
    <citation type="submission" date="2020-01" db="EMBL/GenBank/DDBJ databases">
        <authorList>
            <person name="Gupta K D."/>
        </authorList>
    </citation>
    <scope>NUCLEOTIDE SEQUENCE [LARGE SCALE GENOMIC DNA]</scope>
</reference>